<dbReference type="KEGG" id="cja:CJA_0470"/>
<protein>
    <submittedName>
        <fullName evidence="1">Uncharacterized protein</fullName>
    </submittedName>
</protein>
<accession>B3PIV9</accession>
<dbReference type="AlphaFoldDB" id="B3PIV9"/>
<name>B3PIV9_CELJU</name>
<dbReference type="Proteomes" id="UP000001036">
    <property type="component" value="Chromosome"/>
</dbReference>
<organism evidence="1 2">
    <name type="scientific">Cellvibrio japonicus (strain Ueda107)</name>
    <name type="common">Pseudomonas fluorescens subsp. cellulosa</name>
    <dbReference type="NCBI Taxonomy" id="498211"/>
    <lineage>
        <taxon>Bacteria</taxon>
        <taxon>Pseudomonadati</taxon>
        <taxon>Pseudomonadota</taxon>
        <taxon>Gammaproteobacteria</taxon>
        <taxon>Cellvibrionales</taxon>
        <taxon>Cellvibrionaceae</taxon>
        <taxon>Cellvibrio</taxon>
    </lineage>
</organism>
<sequence length="37" mass="4213">MLSQTQLIEYPSWGDYEKSAIESRGCVHSAFCQRAYG</sequence>
<evidence type="ECO:0000313" key="1">
    <source>
        <dbReference type="EMBL" id="ACE85336.1"/>
    </source>
</evidence>
<proteinExistence type="predicted"/>
<dbReference type="HOGENOM" id="CLU_3341867_0_0_6"/>
<keyword evidence="2" id="KW-1185">Reference proteome</keyword>
<gene>
    <name evidence="1" type="ordered locus">CJA_0470</name>
</gene>
<reference evidence="1 2" key="1">
    <citation type="journal article" date="2008" name="J. Bacteriol.">
        <title>Insights into plant cell wall degradation from the genome sequence of the soil bacterium Cellvibrio japonicus.</title>
        <authorList>
            <person name="Deboy R.T."/>
            <person name="Mongodin E.F."/>
            <person name="Fouts D.E."/>
            <person name="Tailford L.E."/>
            <person name="Khouri H."/>
            <person name="Emerson J.B."/>
            <person name="Mohamoud Y."/>
            <person name="Watkins K."/>
            <person name="Henrissat B."/>
            <person name="Gilbert H.J."/>
            <person name="Nelson K.E."/>
        </authorList>
    </citation>
    <scope>NUCLEOTIDE SEQUENCE [LARGE SCALE GENOMIC DNA]</scope>
    <source>
        <strain evidence="1 2">Ueda107</strain>
    </source>
</reference>
<evidence type="ECO:0000313" key="2">
    <source>
        <dbReference type="Proteomes" id="UP000001036"/>
    </source>
</evidence>
<dbReference type="EMBL" id="CP000934">
    <property type="protein sequence ID" value="ACE85336.1"/>
    <property type="molecule type" value="Genomic_DNA"/>
</dbReference>
<dbReference type="STRING" id="498211.CJA_0470"/>